<reference evidence="2" key="1">
    <citation type="journal article" date="2017" name="Nat. Commun.">
        <title>The North American bullfrog draft genome provides insight into hormonal regulation of long noncoding RNA.</title>
        <authorList>
            <person name="Hammond S.A."/>
            <person name="Warren R.L."/>
            <person name="Vandervalk B.P."/>
            <person name="Kucuk E."/>
            <person name="Khan H."/>
            <person name="Gibb E.A."/>
            <person name="Pandoh P."/>
            <person name="Kirk H."/>
            <person name="Zhao Y."/>
            <person name="Jones M."/>
            <person name="Mungall A.J."/>
            <person name="Coope R."/>
            <person name="Pleasance S."/>
            <person name="Moore R.A."/>
            <person name="Holt R.A."/>
            <person name="Round J.M."/>
            <person name="Ohora S."/>
            <person name="Walle B.V."/>
            <person name="Veldhoen N."/>
            <person name="Helbing C.C."/>
            <person name="Birol I."/>
        </authorList>
    </citation>
    <scope>NUCLEOTIDE SEQUENCE [LARGE SCALE GENOMIC DNA]</scope>
</reference>
<proteinExistence type="predicted"/>
<evidence type="ECO:0000313" key="1">
    <source>
        <dbReference type="EMBL" id="PIO33972.1"/>
    </source>
</evidence>
<keyword evidence="2" id="KW-1185">Reference proteome</keyword>
<protein>
    <submittedName>
        <fullName evidence="1">Uncharacterized protein</fullName>
    </submittedName>
</protein>
<dbReference type="AlphaFoldDB" id="A0A2G9S1F5"/>
<gene>
    <name evidence="1" type="ORF">AB205_0207580</name>
</gene>
<dbReference type="Proteomes" id="UP000228934">
    <property type="component" value="Unassembled WGS sequence"/>
</dbReference>
<accession>A0A2G9S1F5</accession>
<sequence>MPLIGAHQCSLISAYQRRRKITCLQNLITNYKKKFIFKIFRFFFPSVFKRCLLSVKFTCSGEVVKPPLYIKPNYFLIVGVVLVKTHR</sequence>
<evidence type="ECO:0000313" key="2">
    <source>
        <dbReference type="Proteomes" id="UP000228934"/>
    </source>
</evidence>
<organism evidence="1 2">
    <name type="scientific">Aquarana catesbeiana</name>
    <name type="common">American bullfrog</name>
    <name type="synonym">Rana catesbeiana</name>
    <dbReference type="NCBI Taxonomy" id="8400"/>
    <lineage>
        <taxon>Eukaryota</taxon>
        <taxon>Metazoa</taxon>
        <taxon>Chordata</taxon>
        <taxon>Craniata</taxon>
        <taxon>Vertebrata</taxon>
        <taxon>Euteleostomi</taxon>
        <taxon>Amphibia</taxon>
        <taxon>Batrachia</taxon>
        <taxon>Anura</taxon>
        <taxon>Neobatrachia</taxon>
        <taxon>Ranoidea</taxon>
        <taxon>Ranidae</taxon>
        <taxon>Aquarana</taxon>
    </lineage>
</organism>
<dbReference type="EMBL" id="KV929498">
    <property type="protein sequence ID" value="PIO33972.1"/>
    <property type="molecule type" value="Genomic_DNA"/>
</dbReference>
<name>A0A2G9S1F5_AQUCT</name>